<protein>
    <recommendedName>
        <fullName evidence="3">THUMP domain-containing protein</fullName>
    </recommendedName>
</protein>
<dbReference type="EMBL" id="CAJFCW020000005">
    <property type="protein sequence ID" value="CAG9117745.1"/>
    <property type="molecule type" value="Genomic_DNA"/>
</dbReference>
<feature type="region of interest" description="Disordered" evidence="2">
    <location>
        <begin position="249"/>
        <end position="270"/>
    </location>
</feature>
<feature type="compositionally biased region" description="Polar residues" evidence="2">
    <location>
        <begin position="355"/>
        <end position="365"/>
    </location>
</feature>
<dbReference type="GO" id="GO:0006400">
    <property type="term" value="P:tRNA modification"/>
    <property type="evidence" value="ECO:0007669"/>
    <property type="project" value="InterPro"/>
</dbReference>
<dbReference type="AlphaFoldDB" id="A0A811L6V2"/>
<evidence type="ECO:0000259" key="3">
    <source>
        <dbReference type="Pfam" id="PF02926"/>
    </source>
</evidence>
<feature type="region of interest" description="Disordered" evidence="2">
    <location>
        <begin position="413"/>
        <end position="479"/>
    </location>
</feature>
<comment type="caution">
    <text evidence="4">The sequence shown here is derived from an EMBL/GenBank/DDBJ whole genome shotgun (WGS) entry which is preliminary data.</text>
</comment>
<dbReference type="Proteomes" id="UP000783686">
    <property type="component" value="Unassembled WGS sequence"/>
</dbReference>
<dbReference type="GO" id="GO:0003723">
    <property type="term" value="F:RNA binding"/>
    <property type="evidence" value="ECO:0007669"/>
    <property type="project" value="InterPro"/>
</dbReference>
<dbReference type="CDD" id="cd11717">
    <property type="entry name" value="THUMP_THUMPD1_like"/>
    <property type="match status" value="1"/>
</dbReference>
<dbReference type="Gene3D" id="3.30.2300.10">
    <property type="entry name" value="THUMP superfamily"/>
    <property type="match status" value="1"/>
</dbReference>
<dbReference type="InterPro" id="IPR040183">
    <property type="entry name" value="THUMPD1-like"/>
</dbReference>
<feature type="compositionally biased region" description="Polar residues" evidence="2">
    <location>
        <begin position="414"/>
        <end position="430"/>
    </location>
</feature>
<proteinExistence type="predicted"/>
<feature type="region of interest" description="Disordered" evidence="2">
    <location>
        <begin position="349"/>
        <end position="396"/>
    </location>
</feature>
<dbReference type="Pfam" id="PF02926">
    <property type="entry name" value="THUMP"/>
    <property type="match status" value="1"/>
</dbReference>
<feature type="compositionally biased region" description="Polar residues" evidence="2">
    <location>
        <begin position="375"/>
        <end position="396"/>
    </location>
</feature>
<dbReference type="SUPFAM" id="SSF143437">
    <property type="entry name" value="THUMP domain-like"/>
    <property type="match status" value="1"/>
</dbReference>
<keyword evidence="1" id="KW-0175">Coiled coil</keyword>
<evidence type="ECO:0000313" key="4">
    <source>
        <dbReference type="EMBL" id="CAD5223398.1"/>
    </source>
</evidence>
<organism evidence="4 5">
    <name type="scientific">Bursaphelenchus okinawaensis</name>
    <dbReference type="NCBI Taxonomy" id="465554"/>
    <lineage>
        <taxon>Eukaryota</taxon>
        <taxon>Metazoa</taxon>
        <taxon>Ecdysozoa</taxon>
        <taxon>Nematoda</taxon>
        <taxon>Chromadorea</taxon>
        <taxon>Rhabditida</taxon>
        <taxon>Tylenchina</taxon>
        <taxon>Tylenchomorpha</taxon>
        <taxon>Aphelenchoidea</taxon>
        <taxon>Aphelenchoididae</taxon>
        <taxon>Bursaphelenchus</taxon>
    </lineage>
</organism>
<accession>A0A811L6V2</accession>
<dbReference type="InterPro" id="IPR004114">
    <property type="entry name" value="THUMP_dom"/>
</dbReference>
<reference evidence="4" key="1">
    <citation type="submission" date="2020-09" db="EMBL/GenBank/DDBJ databases">
        <authorList>
            <person name="Kikuchi T."/>
        </authorList>
    </citation>
    <scope>NUCLEOTIDE SEQUENCE</scope>
    <source>
        <strain evidence="4">SH1</strain>
    </source>
</reference>
<keyword evidence="5" id="KW-1185">Reference proteome</keyword>
<dbReference type="EMBL" id="CAJFDH010000005">
    <property type="protein sequence ID" value="CAD5223398.1"/>
    <property type="molecule type" value="Genomic_DNA"/>
</dbReference>
<feature type="coiled-coil region" evidence="1">
    <location>
        <begin position="277"/>
        <end position="307"/>
    </location>
</feature>
<dbReference type="Proteomes" id="UP000614601">
    <property type="component" value="Unassembled WGS sequence"/>
</dbReference>
<feature type="domain" description="THUMP" evidence="3">
    <location>
        <begin position="153"/>
        <end position="234"/>
    </location>
</feature>
<sequence>MGDRVKKNWLKPPKQGIPKGALGVLVTVEGNEKAAVREFYNLIDTFVDAEKQAGRIYYEKEKEEDSQSSTCDAADELAAELADLKDKKLKTDSSGYSKPKQFPTNVKNILFFQMPCTPDELYELGRKFIERCQEMRCCRYIARCTPFENVIDADEEALGNALGRVIEKHFGLAKDKKDTYSLEFKARCNDKLKFDQVLKIVDFHMANFAPLSKVNLGQPDKTIVVHVVHKAVLVGCISNYMDLRRYSAKPKAGDDSSVDDEEERRRKEEEDEKFAGVTKFLAEQKKAVEERKRLKAEAEKLNESNQRIRLPKLHKRYMKMYSEMADDVEHIPRLRDLNLNPGDLSYGIVPERRYQSQSSNGSYQDSIRGYRHSRSQSSSEGRQNANSYGSCQYLSDRNWNPRHQAAGRRFNGRYQHSTSFNGGCRQNSRNQHPKSQDPNSLNQENPNLQNQDSDLQNMNPPFHNSNPQDLPAQSQNFQNLDPNYEMQGSPYLQNPNPQLNMTYPRYGAPYDVLDDLNIIDYENRYWRGFFVNTGKTRHKFAKPSYE</sequence>
<dbReference type="PANTHER" id="PTHR13452">
    <property type="entry name" value="THUMP DOMAIN CONTAINING PROTEIN 1-RELATED"/>
    <property type="match status" value="1"/>
</dbReference>
<feature type="compositionally biased region" description="Polar residues" evidence="2">
    <location>
        <begin position="436"/>
        <end position="479"/>
    </location>
</feature>
<name>A0A811L6V2_9BILA</name>
<evidence type="ECO:0000313" key="5">
    <source>
        <dbReference type="Proteomes" id="UP000614601"/>
    </source>
</evidence>
<dbReference type="PANTHER" id="PTHR13452:SF10">
    <property type="entry name" value="THUMP DOMAIN-CONTAINING PROTEIN 1"/>
    <property type="match status" value="1"/>
</dbReference>
<evidence type="ECO:0000256" key="2">
    <source>
        <dbReference type="SAM" id="MobiDB-lite"/>
    </source>
</evidence>
<dbReference type="OrthoDB" id="367221at2759"/>
<gene>
    <name evidence="4" type="ORF">BOKJ2_LOCUS10168</name>
</gene>
<evidence type="ECO:0000256" key="1">
    <source>
        <dbReference type="SAM" id="Coils"/>
    </source>
</evidence>